<organism evidence="2 3">
    <name type="scientific">Branchiostoma lanceolatum</name>
    <name type="common">Common lancelet</name>
    <name type="synonym">Amphioxus lanceolatum</name>
    <dbReference type="NCBI Taxonomy" id="7740"/>
    <lineage>
        <taxon>Eukaryota</taxon>
        <taxon>Metazoa</taxon>
        <taxon>Chordata</taxon>
        <taxon>Cephalochordata</taxon>
        <taxon>Leptocardii</taxon>
        <taxon>Amphioxiformes</taxon>
        <taxon>Branchiostomatidae</taxon>
        <taxon>Branchiostoma</taxon>
    </lineage>
</organism>
<feature type="signal peptide" evidence="1">
    <location>
        <begin position="1"/>
        <end position="15"/>
    </location>
</feature>
<evidence type="ECO:0000256" key="1">
    <source>
        <dbReference type="SAM" id="SignalP"/>
    </source>
</evidence>
<keyword evidence="3" id="KW-1185">Reference proteome</keyword>
<dbReference type="EMBL" id="OV696691">
    <property type="protein sequence ID" value="CAH1266904.1"/>
    <property type="molecule type" value="Genomic_DNA"/>
</dbReference>
<sequence>MLPLVVLALAGVAFAAPAVVDVIDPTVERVPCIGITGYCPGSYATGATCVDGFCECSSENYQRYSCLPVVGSCAIRRGAAAAQAEAFENAAPRETFSCVADDNNQYEVHVLGVYEGIGHISVFQQDPIEAAEMNVYVTADKVSKPLVLVLSSYEPVNWVLHLPEDVEVHQVLLIAYHVDQSNVTVQSGLVRDVQRLSGRTGGVPACAYGSDNGGCQTVRMLTYIDGLFGPVSSFTGTYKAARWDLNIGGLFDFNAGMDVDHGNVVAVISG</sequence>
<evidence type="ECO:0000313" key="3">
    <source>
        <dbReference type="Proteomes" id="UP000838412"/>
    </source>
</evidence>
<accession>A0A8K0A1L7</accession>
<gene>
    <name evidence="2" type="primary">Hypp3624</name>
    <name evidence="2" type="ORF">BLAG_LOCUS20416</name>
</gene>
<dbReference type="Proteomes" id="UP000838412">
    <property type="component" value="Chromosome 6"/>
</dbReference>
<reference evidence="2" key="1">
    <citation type="submission" date="2022-01" db="EMBL/GenBank/DDBJ databases">
        <authorList>
            <person name="Braso-Vives M."/>
        </authorList>
    </citation>
    <scope>NUCLEOTIDE SEQUENCE</scope>
</reference>
<dbReference type="AlphaFoldDB" id="A0A8K0A1L7"/>
<protein>
    <submittedName>
        <fullName evidence="2">Hypp3624 protein</fullName>
    </submittedName>
</protein>
<dbReference type="OrthoDB" id="5986449at2759"/>
<name>A0A8K0A1L7_BRALA</name>
<keyword evidence="1" id="KW-0732">Signal</keyword>
<proteinExistence type="predicted"/>
<feature type="chain" id="PRO_5035445053" evidence="1">
    <location>
        <begin position="16"/>
        <end position="270"/>
    </location>
</feature>
<evidence type="ECO:0000313" key="2">
    <source>
        <dbReference type="EMBL" id="CAH1266904.1"/>
    </source>
</evidence>